<evidence type="ECO:0000313" key="2">
    <source>
        <dbReference type="EMBL" id="EFK95899.1"/>
    </source>
</evidence>
<organism evidence="2">
    <name type="scientific">sediment metagenome</name>
    <dbReference type="NCBI Taxonomy" id="749907"/>
    <lineage>
        <taxon>unclassified sequences</taxon>
        <taxon>metagenomes</taxon>
        <taxon>ecological metagenomes</taxon>
    </lineage>
</organism>
<reference evidence="2" key="2">
    <citation type="journal article" date="2011" name="Microb. Ecol.">
        <title>Taxonomic and Functional Metagenomic Profiling of the Microbial Community in the Anoxic Sediment of a Sub-saline Shallow Lake (Laguna de Carrizo, Central Spain).</title>
        <authorList>
            <person name="Ferrer M."/>
            <person name="Guazzaroni M.E."/>
            <person name="Richter M."/>
            <person name="Garcia-Salamanca A."/>
            <person name="Yarza P."/>
            <person name="Suarez-Suarez A."/>
            <person name="Solano J."/>
            <person name="Alcaide M."/>
            <person name="van Dillewijn P."/>
            <person name="Molina-Henares M.A."/>
            <person name="Lopez-Cortes N."/>
            <person name="Al-Ramahi Y."/>
            <person name="Guerrero C."/>
            <person name="Acosta A."/>
            <person name="de Eugenio L.I."/>
            <person name="Martinez V."/>
            <person name="Marques S."/>
            <person name="Rojo F."/>
            <person name="Santero E."/>
            <person name="Genilloud O."/>
            <person name="Perez-Perez J."/>
            <person name="Rossello-Mora R."/>
            <person name="Ramos J.L."/>
        </authorList>
    </citation>
    <scope>NUCLEOTIDE SEQUENCE</scope>
</reference>
<accession>D9PKN6</accession>
<comment type="caution">
    <text evidence="2">The sequence shown here is derived from an EMBL/GenBank/DDBJ whole genome shotgun (WGS) entry which is preliminary data.</text>
</comment>
<sequence>MSTEPMPVLYEKTKRIKEAAIELGTALANPLLTLNTMSGAAIPYLRICEEGLVNLKSGQTLGLFAD</sequence>
<dbReference type="EMBL" id="ADZX01000628">
    <property type="protein sequence ID" value="EFK95899.1"/>
    <property type="molecule type" value="Genomic_DNA"/>
</dbReference>
<name>D9PKN6_9ZZZZ</name>
<feature type="domain" description="Adenine deaminase C-terminal" evidence="1">
    <location>
        <begin position="1"/>
        <end position="57"/>
    </location>
</feature>
<dbReference type="AlphaFoldDB" id="D9PKN6"/>
<gene>
    <name evidence="2" type="ORF">LDC_2105</name>
</gene>
<protein>
    <recommendedName>
        <fullName evidence="1">Adenine deaminase C-terminal domain-containing protein</fullName>
    </recommendedName>
</protein>
<reference evidence="2" key="1">
    <citation type="submission" date="2010-07" db="EMBL/GenBank/DDBJ databases">
        <authorList>
            <consortium name="CONSOLIDER consortium CSD2007-00005"/>
            <person name="Guazzaroni M.-E."/>
            <person name="Richter M."/>
            <person name="Garcia-Salamanca A."/>
            <person name="Yarza P."/>
            <person name="Ferrer M."/>
        </authorList>
    </citation>
    <scope>NUCLEOTIDE SEQUENCE</scope>
</reference>
<evidence type="ECO:0000259" key="1">
    <source>
        <dbReference type="Pfam" id="PF13382"/>
    </source>
</evidence>
<dbReference type="Pfam" id="PF13382">
    <property type="entry name" value="Adenine_deam_C"/>
    <property type="match status" value="1"/>
</dbReference>
<proteinExistence type="predicted"/>
<dbReference type="InterPro" id="IPR026912">
    <property type="entry name" value="Adenine_deam_C"/>
</dbReference>